<dbReference type="AlphaFoldDB" id="A0A0S7BJR3"/>
<keyword evidence="6 7" id="KW-0067">ATP-binding</keyword>
<comment type="subunit">
    <text evidence="2">Homodimer.</text>
</comment>
<evidence type="ECO:0000256" key="5">
    <source>
        <dbReference type="ARBA" id="ARBA00022741"/>
    </source>
</evidence>
<sequence length="638" mass="69256">MCALKRRPFTATPLKLRKPVPSDIDIAQESDLKPISQIAEELGLLPEEVEFYGPYKAKVKLEVLNRLQDAPSGKYIDVTAITPTPLGEGKTTTTVGLSQALGALLNYRVMTCIRQPSQGPTFGIKGGAAGGGYSQVIPMEEFNLHLTGDIHAITAANNLAAAAIDARILHESDATDEQLFNRLIPAGKDGKRHFSRLMLERVRKLGYATDNPDDLTPEQRRKLCRLDIDPDTITWRRVIDTSDRFLRGITVGQGEEEKGLERKTGFDITVASEIMAVLALTTSLKDMRDRFGRIVVALSKGGEAITCSDLGVSGAMTVLMRDAIKPNLMQTLEGTPVFVHAGPFANIAHGNSSILADQIALKLADYVVTESGFGADMGMEKFFDIKCRASGLIPNVVVLVATVRALKMHGGGPKVVAGKPLDKAYTEENLDLLRAGIPNMLHHIKLARKYGIPVVVAVNRFATDTPAELELVRKAAVEEGGAFAAAVCEHWEKGGEGALELAKAVVDAANQPSKFQFLYPLDKSIKEKIETIAREVYGADGVDYSPEAEERIAEYTRLGFDKLPVCMAKTHLSLSHDPNLKGVPKGFRIPVRDIRASVGAGFVYPILGKMSTMPGLPTRPAFYDVDIDLETGRVVGLF</sequence>
<dbReference type="HAMAP" id="MF_01543">
    <property type="entry name" value="FTHFS"/>
    <property type="match status" value="1"/>
</dbReference>
<dbReference type="Gene3D" id="3.30.1510.10">
    <property type="entry name" value="Domain 2, N(10)-formyltetrahydrofolate synthetase"/>
    <property type="match status" value="1"/>
</dbReference>
<accession>A0A0S7BJR3</accession>
<keyword evidence="4 7" id="KW-0436">Ligase</keyword>
<gene>
    <name evidence="7" type="primary">fhs</name>
    <name evidence="8" type="ORF">LARV_01876</name>
</gene>
<dbReference type="GO" id="GO:0035999">
    <property type="term" value="P:tetrahydrofolate interconversion"/>
    <property type="evidence" value="ECO:0007669"/>
    <property type="project" value="UniProtKB-UniRule"/>
</dbReference>
<comment type="catalytic activity">
    <reaction evidence="7">
        <text>(6S)-5,6,7,8-tetrahydrofolate + formate + ATP = (6R)-10-formyltetrahydrofolate + ADP + phosphate</text>
        <dbReference type="Rhea" id="RHEA:20221"/>
        <dbReference type="ChEBI" id="CHEBI:15740"/>
        <dbReference type="ChEBI" id="CHEBI:30616"/>
        <dbReference type="ChEBI" id="CHEBI:43474"/>
        <dbReference type="ChEBI" id="CHEBI:57453"/>
        <dbReference type="ChEBI" id="CHEBI:195366"/>
        <dbReference type="ChEBI" id="CHEBI:456216"/>
        <dbReference type="EC" id="6.3.4.3"/>
    </reaction>
</comment>
<dbReference type="PROSITE" id="PS00721">
    <property type="entry name" value="FTHFS_1"/>
    <property type="match status" value="1"/>
</dbReference>
<dbReference type="OrthoDB" id="9761733at2"/>
<evidence type="ECO:0000313" key="9">
    <source>
        <dbReference type="Proteomes" id="UP000055060"/>
    </source>
</evidence>
<dbReference type="RefSeq" id="WP_075073401.1">
    <property type="nucleotide sequence ID" value="NZ_DF967972.1"/>
</dbReference>
<proteinExistence type="inferred from homology"/>
<organism evidence="8">
    <name type="scientific">Longilinea arvoryzae</name>
    <dbReference type="NCBI Taxonomy" id="360412"/>
    <lineage>
        <taxon>Bacteria</taxon>
        <taxon>Bacillati</taxon>
        <taxon>Chloroflexota</taxon>
        <taxon>Anaerolineae</taxon>
        <taxon>Anaerolineales</taxon>
        <taxon>Anaerolineaceae</taxon>
        <taxon>Longilinea</taxon>
    </lineage>
</organism>
<reference evidence="8" key="1">
    <citation type="submission" date="2015-07" db="EMBL/GenBank/DDBJ databases">
        <title>Draft Genome Sequences of Anaerolinea thermolimosa IMO-1, Bellilinea caldifistulae GOMI-1, Leptolinea tardivitalis YMTK-2, Levilinea saccharolytica KIBI-1,Longilinea arvoryzae KOME-1, Previously Described as Members of the Anaerolineaceae (Chloroflexi).</title>
        <authorList>
            <person name="Sekiguchi Y."/>
            <person name="Ohashi A."/>
            <person name="Matsuura N."/>
            <person name="Tourlousse M.D."/>
        </authorList>
    </citation>
    <scope>NUCLEOTIDE SEQUENCE [LARGE SCALE GENOMIC DNA]</scope>
    <source>
        <strain evidence="8">KOME-1</strain>
    </source>
</reference>
<dbReference type="InterPro" id="IPR020628">
    <property type="entry name" value="Formate_THF_ligase_CS"/>
</dbReference>
<dbReference type="InterPro" id="IPR000559">
    <property type="entry name" value="Formate_THF_ligase"/>
</dbReference>
<dbReference type="Proteomes" id="UP000055060">
    <property type="component" value="Unassembled WGS sequence"/>
</dbReference>
<keyword evidence="9" id="KW-1185">Reference proteome</keyword>
<dbReference type="UniPathway" id="UPA00193"/>
<feature type="binding site" evidence="7">
    <location>
        <begin position="84"/>
        <end position="91"/>
    </location>
    <ligand>
        <name>ATP</name>
        <dbReference type="ChEBI" id="CHEBI:30616"/>
    </ligand>
</feature>
<dbReference type="Gene3D" id="3.40.50.300">
    <property type="entry name" value="P-loop containing nucleotide triphosphate hydrolases"/>
    <property type="match status" value="2"/>
</dbReference>
<protein>
    <recommendedName>
        <fullName evidence="7">Formate--tetrahydrofolate ligase</fullName>
        <ecNumber evidence="7">6.3.4.3</ecNumber>
    </recommendedName>
    <alternativeName>
        <fullName evidence="7">Formyltetrahydrofolate synthetase</fullName>
        <shortName evidence="7">FHS</shortName>
        <shortName evidence="7">FTHFS</shortName>
    </alternativeName>
</protein>
<dbReference type="Gene3D" id="3.10.410.10">
    <property type="entry name" value="Formyltetrahydrofolate synthetase, domain 3"/>
    <property type="match status" value="1"/>
</dbReference>
<dbReference type="InterPro" id="IPR027417">
    <property type="entry name" value="P-loop_NTPase"/>
</dbReference>
<keyword evidence="3 7" id="KW-0554">One-carbon metabolism</keyword>
<evidence type="ECO:0000256" key="4">
    <source>
        <dbReference type="ARBA" id="ARBA00022598"/>
    </source>
</evidence>
<evidence type="ECO:0000313" key="8">
    <source>
        <dbReference type="EMBL" id="GAP14113.1"/>
    </source>
</evidence>
<dbReference type="Pfam" id="PF01268">
    <property type="entry name" value="FTHFS"/>
    <property type="match status" value="1"/>
</dbReference>
<dbReference type="CDD" id="cd00477">
    <property type="entry name" value="FTHFS"/>
    <property type="match status" value="1"/>
</dbReference>
<dbReference type="FunFam" id="3.10.410.10:FF:000001">
    <property type="entry name" value="Putative formate--tetrahydrofolate ligase"/>
    <property type="match status" value="1"/>
</dbReference>
<comment type="pathway">
    <text evidence="1 7">One-carbon metabolism; tetrahydrofolate interconversion.</text>
</comment>
<evidence type="ECO:0000256" key="1">
    <source>
        <dbReference type="ARBA" id="ARBA00004777"/>
    </source>
</evidence>
<dbReference type="EMBL" id="DF967972">
    <property type="protein sequence ID" value="GAP14113.1"/>
    <property type="molecule type" value="Genomic_DNA"/>
</dbReference>
<dbReference type="FunFam" id="3.40.50.300:FF:000245">
    <property type="entry name" value="C-1-tetrahydrofolate synthase, cytoplasmic"/>
    <property type="match status" value="1"/>
</dbReference>
<keyword evidence="5 7" id="KW-0547">Nucleotide-binding</keyword>
<dbReference type="PROSITE" id="PS00722">
    <property type="entry name" value="FTHFS_2"/>
    <property type="match status" value="1"/>
</dbReference>
<dbReference type="EC" id="6.3.4.3" evidence="7"/>
<evidence type="ECO:0000256" key="6">
    <source>
        <dbReference type="ARBA" id="ARBA00022840"/>
    </source>
</evidence>
<dbReference type="SUPFAM" id="SSF52540">
    <property type="entry name" value="P-loop containing nucleoside triphosphate hydrolases"/>
    <property type="match status" value="1"/>
</dbReference>
<evidence type="ECO:0000256" key="2">
    <source>
        <dbReference type="ARBA" id="ARBA00011738"/>
    </source>
</evidence>
<evidence type="ECO:0000256" key="7">
    <source>
        <dbReference type="HAMAP-Rule" id="MF_01543"/>
    </source>
</evidence>
<evidence type="ECO:0000256" key="3">
    <source>
        <dbReference type="ARBA" id="ARBA00022563"/>
    </source>
</evidence>
<comment type="similarity">
    <text evidence="7">Belongs to the formate--tetrahydrofolate ligase family.</text>
</comment>
<dbReference type="STRING" id="360412.LARV_01876"/>
<dbReference type="GO" id="GO:0005524">
    <property type="term" value="F:ATP binding"/>
    <property type="evidence" value="ECO:0007669"/>
    <property type="project" value="UniProtKB-UniRule"/>
</dbReference>
<dbReference type="FunFam" id="3.40.50.300:FF:001123">
    <property type="entry name" value="C-1-tetrahydrofolate synthase, cytoplasmic isoform X2"/>
    <property type="match status" value="1"/>
</dbReference>
<name>A0A0S7BJR3_9CHLR</name>
<dbReference type="GO" id="GO:0004329">
    <property type="term" value="F:formate-tetrahydrofolate ligase activity"/>
    <property type="evidence" value="ECO:0007669"/>
    <property type="project" value="UniProtKB-UniRule"/>
</dbReference>